<dbReference type="AlphaFoldDB" id="A0A4Y9SPP0"/>
<keyword evidence="2" id="KW-1185">Reference proteome</keyword>
<evidence type="ECO:0000313" key="1">
    <source>
        <dbReference type="EMBL" id="TFW28742.1"/>
    </source>
</evidence>
<proteinExistence type="predicted"/>
<organism evidence="1 2">
    <name type="scientific">Zemynaea arenosa</name>
    <dbReference type="NCBI Taxonomy" id="2561931"/>
    <lineage>
        <taxon>Bacteria</taxon>
        <taxon>Pseudomonadati</taxon>
        <taxon>Pseudomonadota</taxon>
        <taxon>Betaproteobacteria</taxon>
        <taxon>Burkholderiales</taxon>
        <taxon>Oxalobacteraceae</taxon>
        <taxon>Telluria group</taxon>
        <taxon>Zemynaea</taxon>
    </lineage>
</organism>
<comment type="caution">
    <text evidence="1">The sequence shown here is derived from an EMBL/GenBank/DDBJ whole genome shotgun (WGS) entry which is preliminary data.</text>
</comment>
<dbReference type="Proteomes" id="UP000298438">
    <property type="component" value="Unassembled WGS sequence"/>
</dbReference>
<dbReference type="OrthoDB" id="8613175at2"/>
<dbReference type="EMBL" id="SPVF01000030">
    <property type="protein sequence ID" value="TFW28742.1"/>
    <property type="molecule type" value="Genomic_DNA"/>
</dbReference>
<evidence type="ECO:0000313" key="2">
    <source>
        <dbReference type="Proteomes" id="UP000298438"/>
    </source>
</evidence>
<protein>
    <submittedName>
        <fullName evidence="1">Uncharacterized protein</fullName>
    </submittedName>
</protein>
<sequence>MDRVTAKWFADASVTVHRAPSLEGFMTDAQLARIAGAPRDSIVNVYPDGGGIALRVDNRILAEPMYRYLFQNPGPPYSFHLRNVVLVLADEYTQAGIGTRCVVRQIIEAASWARAGIYLTDVRVSAVGDLATFGLKPHPMRGYYVWPALGFDAFIPASSAVRLCQPYQNCTRISELMTTAEGRKTWRLIGQSVDLSFDLKPGSASWRQLLSYMQAKGISL</sequence>
<gene>
    <name evidence="1" type="ORF">E4L96_02040</name>
</gene>
<name>A0A4Y9SPP0_9BURK</name>
<reference evidence="1 2" key="1">
    <citation type="submission" date="2019-03" db="EMBL/GenBank/DDBJ databases">
        <title>Draft Genome Sequence of Massilia arenosa sp. nov., a Novel Massilia Species Isolated from a Sandy-loam Maize Soil.</title>
        <authorList>
            <person name="Raths R."/>
            <person name="Peta V."/>
            <person name="Bucking H."/>
        </authorList>
    </citation>
    <scope>NUCLEOTIDE SEQUENCE [LARGE SCALE GENOMIC DNA]</scope>
    <source>
        <strain evidence="1 2">MC02</strain>
    </source>
</reference>
<dbReference type="RefSeq" id="WP_135205576.1">
    <property type="nucleotide sequence ID" value="NZ_SPVF01000030.1"/>
</dbReference>
<accession>A0A4Y9SPP0</accession>